<feature type="transmembrane region" description="Helical" evidence="2">
    <location>
        <begin position="25"/>
        <end position="45"/>
    </location>
</feature>
<sequence length="90" mass="9932">MTKAEQRHRSRRWGRRERNEPPQSMGSRVMGAIGLILVIIIFRGLTKSNPPEGHIDGSMGGAVYHVPNLLTALVIVGVIGGIFLAIFRKK</sequence>
<reference evidence="3 4" key="1">
    <citation type="submission" date="2020-08" db="EMBL/GenBank/DDBJ databases">
        <title>Genomic Encyclopedia of Type Strains, Phase IV (KMG-IV): sequencing the most valuable type-strain genomes for metagenomic binning, comparative biology and taxonomic classification.</title>
        <authorList>
            <person name="Goeker M."/>
        </authorList>
    </citation>
    <scope>NUCLEOTIDE SEQUENCE [LARGE SCALE GENOMIC DNA]</scope>
    <source>
        <strain evidence="3 4">DSM 26723</strain>
    </source>
</reference>
<evidence type="ECO:0000313" key="4">
    <source>
        <dbReference type="Proteomes" id="UP000588068"/>
    </source>
</evidence>
<feature type="transmembrane region" description="Helical" evidence="2">
    <location>
        <begin position="65"/>
        <end position="87"/>
    </location>
</feature>
<accession>A0A841HS61</accession>
<dbReference type="AlphaFoldDB" id="A0A841HS61"/>
<keyword evidence="2" id="KW-0472">Membrane</keyword>
<dbReference type="RefSeq" id="WP_184335608.1">
    <property type="nucleotide sequence ID" value="NZ_JACHHZ010000007.1"/>
</dbReference>
<keyword evidence="4" id="KW-1185">Reference proteome</keyword>
<keyword evidence="2" id="KW-1133">Transmembrane helix</keyword>
<proteinExistence type="predicted"/>
<gene>
    <name evidence="3" type="ORF">HNQ60_005133</name>
</gene>
<name>A0A841HS61_9GAMM</name>
<comment type="caution">
    <text evidence="3">The sequence shown here is derived from an EMBL/GenBank/DDBJ whole genome shotgun (WGS) entry which is preliminary data.</text>
</comment>
<protein>
    <submittedName>
        <fullName evidence="3">Uncharacterized protein</fullName>
    </submittedName>
</protein>
<organism evidence="3 4">
    <name type="scientific">Povalibacter uvarum</name>
    <dbReference type="NCBI Taxonomy" id="732238"/>
    <lineage>
        <taxon>Bacteria</taxon>
        <taxon>Pseudomonadati</taxon>
        <taxon>Pseudomonadota</taxon>
        <taxon>Gammaproteobacteria</taxon>
        <taxon>Steroidobacterales</taxon>
        <taxon>Steroidobacteraceae</taxon>
        <taxon>Povalibacter</taxon>
    </lineage>
</organism>
<evidence type="ECO:0000256" key="1">
    <source>
        <dbReference type="SAM" id="MobiDB-lite"/>
    </source>
</evidence>
<keyword evidence="2" id="KW-0812">Transmembrane</keyword>
<feature type="region of interest" description="Disordered" evidence="1">
    <location>
        <begin position="1"/>
        <end position="27"/>
    </location>
</feature>
<dbReference type="EMBL" id="JACHHZ010000007">
    <property type="protein sequence ID" value="MBB6096211.1"/>
    <property type="molecule type" value="Genomic_DNA"/>
</dbReference>
<dbReference type="Proteomes" id="UP000588068">
    <property type="component" value="Unassembled WGS sequence"/>
</dbReference>
<evidence type="ECO:0000313" key="3">
    <source>
        <dbReference type="EMBL" id="MBB6096211.1"/>
    </source>
</evidence>
<evidence type="ECO:0000256" key="2">
    <source>
        <dbReference type="SAM" id="Phobius"/>
    </source>
</evidence>